<keyword evidence="3" id="KW-1185">Reference proteome</keyword>
<dbReference type="AlphaFoldDB" id="A0A2Z7BMN3"/>
<evidence type="ECO:0000256" key="1">
    <source>
        <dbReference type="SAM" id="MobiDB-lite"/>
    </source>
</evidence>
<evidence type="ECO:0000313" key="3">
    <source>
        <dbReference type="Proteomes" id="UP000250235"/>
    </source>
</evidence>
<organism evidence="2 3">
    <name type="scientific">Dorcoceras hygrometricum</name>
    <dbReference type="NCBI Taxonomy" id="472368"/>
    <lineage>
        <taxon>Eukaryota</taxon>
        <taxon>Viridiplantae</taxon>
        <taxon>Streptophyta</taxon>
        <taxon>Embryophyta</taxon>
        <taxon>Tracheophyta</taxon>
        <taxon>Spermatophyta</taxon>
        <taxon>Magnoliopsida</taxon>
        <taxon>eudicotyledons</taxon>
        <taxon>Gunneridae</taxon>
        <taxon>Pentapetalae</taxon>
        <taxon>asterids</taxon>
        <taxon>lamiids</taxon>
        <taxon>Lamiales</taxon>
        <taxon>Gesneriaceae</taxon>
        <taxon>Didymocarpoideae</taxon>
        <taxon>Trichosporeae</taxon>
        <taxon>Loxocarpinae</taxon>
        <taxon>Dorcoceras</taxon>
    </lineage>
</organism>
<reference evidence="2 3" key="1">
    <citation type="journal article" date="2015" name="Proc. Natl. Acad. Sci. U.S.A.">
        <title>The resurrection genome of Boea hygrometrica: A blueprint for survival of dehydration.</title>
        <authorList>
            <person name="Xiao L."/>
            <person name="Yang G."/>
            <person name="Zhang L."/>
            <person name="Yang X."/>
            <person name="Zhao S."/>
            <person name="Ji Z."/>
            <person name="Zhou Q."/>
            <person name="Hu M."/>
            <person name="Wang Y."/>
            <person name="Chen M."/>
            <person name="Xu Y."/>
            <person name="Jin H."/>
            <person name="Xiao X."/>
            <person name="Hu G."/>
            <person name="Bao F."/>
            <person name="Hu Y."/>
            <person name="Wan P."/>
            <person name="Li L."/>
            <person name="Deng X."/>
            <person name="Kuang T."/>
            <person name="Xiang C."/>
            <person name="Zhu J.K."/>
            <person name="Oliver M.J."/>
            <person name="He Y."/>
        </authorList>
    </citation>
    <scope>NUCLEOTIDE SEQUENCE [LARGE SCALE GENOMIC DNA]</scope>
    <source>
        <strain evidence="3">cv. XS01</strain>
    </source>
</reference>
<gene>
    <name evidence="2" type="ORF">F511_23368</name>
</gene>
<proteinExistence type="predicted"/>
<sequence length="238" mass="26253">MKSRKQVSLVGTRSPIKRSWTRIISAIHDPKKVFPIATGATSMYSPHVQPKNLKFQNRSKPGPISHTDPKTSWAARDRPEPNPRRIQTRRYDIAGAEAGRRPPPPTKTRAALICANVRHHMARIGRPATSHLPQTCAYRRTRRRATISRGAAHIGATIRPASAQRRSTNHATVCTRLPGLRRDQARDASAMMRDRRASSGRHSRDKRASSARDGARRGAAACGGVGRSMCDDISAVLI</sequence>
<feature type="region of interest" description="Disordered" evidence="1">
    <location>
        <begin position="45"/>
        <end position="107"/>
    </location>
</feature>
<evidence type="ECO:0000313" key="2">
    <source>
        <dbReference type="EMBL" id="KZV34649.1"/>
    </source>
</evidence>
<accession>A0A2Z7BMN3</accession>
<dbReference type="EMBL" id="KV005021">
    <property type="protein sequence ID" value="KZV34649.1"/>
    <property type="molecule type" value="Genomic_DNA"/>
</dbReference>
<dbReference type="Proteomes" id="UP000250235">
    <property type="component" value="Unassembled WGS sequence"/>
</dbReference>
<feature type="region of interest" description="Disordered" evidence="1">
    <location>
        <begin position="181"/>
        <end position="223"/>
    </location>
</feature>
<name>A0A2Z7BMN3_9LAMI</name>
<protein>
    <submittedName>
        <fullName evidence="2">2-oxoglutarate dehydrogenase, mitochondrial-like</fullName>
    </submittedName>
</protein>
<feature type="compositionally biased region" description="Basic and acidic residues" evidence="1">
    <location>
        <begin position="206"/>
        <end position="216"/>
    </location>
</feature>
<feature type="compositionally biased region" description="Basic and acidic residues" evidence="1">
    <location>
        <begin position="181"/>
        <end position="197"/>
    </location>
</feature>